<evidence type="ECO:0000259" key="4">
    <source>
        <dbReference type="Pfam" id="PF13193"/>
    </source>
</evidence>
<protein>
    <submittedName>
        <fullName evidence="5">AMP-dependent synthetase</fullName>
    </submittedName>
</protein>
<dbReference type="AlphaFoldDB" id="A0A430V9N0"/>
<evidence type="ECO:0000259" key="3">
    <source>
        <dbReference type="Pfam" id="PF00501"/>
    </source>
</evidence>
<dbReference type="EMBL" id="PEMW01000476">
    <property type="protein sequence ID" value="RTI47830.1"/>
    <property type="molecule type" value="Genomic_DNA"/>
</dbReference>
<dbReference type="GO" id="GO:0031956">
    <property type="term" value="F:medium-chain fatty acid-CoA ligase activity"/>
    <property type="evidence" value="ECO:0007669"/>
    <property type="project" value="TreeGrafter"/>
</dbReference>
<dbReference type="InterPro" id="IPR020845">
    <property type="entry name" value="AMP-binding_CS"/>
</dbReference>
<dbReference type="Proteomes" id="UP000287467">
    <property type="component" value="Unassembled WGS sequence"/>
</dbReference>
<name>A0A430V9N0_THESC</name>
<keyword evidence="2" id="KW-0436">Ligase</keyword>
<sequence length="501" mass="55115">MRERHYGREILVYPDRPRRLEAILRETAGAFSDKWAVAELGGRRYTYAELAERVEAGAAWLHQRGFRPGERVALLLGNNALFAVWTFAILRAGGIVLPVNLRLHAAEVGAILSDAAPSMVVGGEEASHLRSGLEGYRLVSAEEILAQKKASSLEELGSEDDPAFLIYTSGTTGKPKGVVLTHFNVIHSLFHYREVFGTSPDDRTLVAVPLFHVTGLIGQLLHMVLVGGSSVLLPRYQTDDFALALEQWEVTFTFAVPTIYAFLLAHGLAQRRLPSWRLAAYGGAPMPLAVLQALTAAFPSLDVRNAYGATETASPATLMPRGATALRPLSVGRPVPKGEIRIDDPDATGVGEVLIRGPMVTPGYFQRPEENARAFTEDGYWRSGDLGYLDEEGFLFVVDRLKEVINRGGEKIYSQEVENILYQHPGVLEAAVVGVPDPLYGERVKAVVVPRPGVSLVEDELRRFLSERLAAFKVPEIYEFRDSLPRNPGGKVLKSLLRQER</sequence>
<organism evidence="5 6">
    <name type="scientific">Thermus scotoductus</name>
    <dbReference type="NCBI Taxonomy" id="37636"/>
    <lineage>
        <taxon>Bacteria</taxon>
        <taxon>Thermotogati</taxon>
        <taxon>Deinococcota</taxon>
        <taxon>Deinococci</taxon>
        <taxon>Thermales</taxon>
        <taxon>Thermaceae</taxon>
        <taxon>Thermus</taxon>
    </lineage>
</organism>
<proteinExistence type="inferred from homology"/>
<dbReference type="Pfam" id="PF00501">
    <property type="entry name" value="AMP-binding"/>
    <property type="match status" value="1"/>
</dbReference>
<dbReference type="InterPro" id="IPR000873">
    <property type="entry name" value="AMP-dep_synth/lig_dom"/>
</dbReference>
<dbReference type="PRINTS" id="PR00154">
    <property type="entry name" value="AMPBINDING"/>
</dbReference>
<evidence type="ECO:0000313" key="5">
    <source>
        <dbReference type="EMBL" id="RTI47830.1"/>
    </source>
</evidence>
<comment type="caution">
    <text evidence="5">The sequence shown here is derived from an EMBL/GenBank/DDBJ whole genome shotgun (WGS) entry which is preliminary data.</text>
</comment>
<dbReference type="InterPro" id="IPR042099">
    <property type="entry name" value="ANL_N_sf"/>
</dbReference>
<dbReference type="PANTHER" id="PTHR43201">
    <property type="entry name" value="ACYL-COA SYNTHETASE"/>
    <property type="match status" value="1"/>
</dbReference>
<dbReference type="Pfam" id="PF13193">
    <property type="entry name" value="AMP-binding_C"/>
    <property type="match status" value="1"/>
</dbReference>
<comment type="similarity">
    <text evidence="1">Belongs to the ATP-dependent AMP-binding enzyme family.</text>
</comment>
<evidence type="ECO:0000256" key="1">
    <source>
        <dbReference type="ARBA" id="ARBA00006432"/>
    </source>
</evidence>
<feature type="domain" description="AMP-binding enzyme C-terminal" evidence="4">
    <location>
        <begin position="416"/>
        <end position="491"/>
    </location>
</feature>
<evidence type="ECO:0000256" key="2">
    <source>
        <dbReference type="ARBA" id="ARBA00022598"/>
    </source>
</evidence>
<dbReference type="FunFam" id="3.30.300.30:FF:000008">
    <property type="entry name" value="2,3-dihydroxybenzoate-AMP ligase"/>
    <property type="match status" value="1"/>
</dbReference>
<reference evidence="5 6" key="1">
    <citation type="journal article" date="2019" name="Extremophiles">
        <title>Biogeography of thermophiles and predominance of Thermus scotoductus in domestic water heaters.</title>
        <authorList>
            <person name="Wilpiszeski R.L."/>
            <person name="Zhang Z."/>
            <person name="House C.H."/>
        </authorList>
    </citation>
    <scope>NUCLEOTIDE SEQUENCE [LARGE SCALE GENOMIC DNA]</scope>
    <source>
        <strain evidence="5 6">1_S1</strain>
    </source>
</reference>
<dbReference type="InterPro" id="IPR045851">
    <property type="entry name" value="AMP-bd_C_sf"/>
</dbReference>
<dbReference type="RefSeq" id="WP_126248941.1">
    <property type="nucleotide sequence ID" value="NZ_PEMW01000476.1"/>
</dbReference>
<gene>
    <name evidence="5" type="ORF">CSW14_13580</name>
</gene>
<dbReference type="Gene3D" id="3.30.300.30">
    <property type="match status" value="1"/>
</dbReference>
<dbReference type="InterPro" id="IPR025110">
    <property type="entry name" value="AMP-bd_C"/>
</dbReference>
<dbReference type="PANTHER" id="PTHR43201:SF32">
    <property type="entry name" value="2-SUCCINYLBENZOATE--COA LIGASE, CHLOROPLASTIC_PEROXISOMAL"/>
    <property type="match status" value="1"/>
</dbReference>
<dbReference type="InterPro" id="IPR020459">
    <property type="entry name" value="AMP-binding"/>
</dbReference>
<evidence type="ECO:0000313" key="6">
    <source>
        <dbReference type="Proteomes" id="UP000287467"/>
    </source>
</evidence>
<feature type="domain" description="AMP-dependent synthetase/ligase" evidence="3">
    <location>
        <begin position="25"/>
        <end position="365"/>
    </location>
</feature>
<dbReference type="GO" id="GO:0006631">
    <property type="term" value="P:fatty acid metabolic process"/>
    <property type="evidence" value="ECO:0007669"/>
    <property type="project" value="TreeGrafter"/>
</dbReference>
<dbReference type="PROSITE" id="PS00455">
    <property type="entry name" value="AMP_BINDING"/>
    <property type="match status" value="1"/>
</dbReference>
<accession>A0A430V9N0</accession>
<dbReference type="Gene3D" id="3.40.50.12780">
    <property type="entry name" value="N-terminal domain of ligase-like"/>
    <property type="match status" value="1"/>
</dbReference>
<dbReference type="SUPFAM" id="SSF56801">
    <property type="entry name" value="Acetyl-CoA synthetase-like"/>
    <property type="match status" value="1"/>
</dbReference>